<comment type="caution">
    <text evidence="5">The sequence shown here is derived from an EMBL/GenBank/DDBJ whole genome shotgun (WGS) entry which is preliminary data.</text>
</comment>
<protein>
    <submittedName>
        <fullName evidence="5">Uncharacterized protein</fullName>
    </submittedName>
</protein>
<keyword evidence="4" id="KW-0732">Signal</keyword>
<name>A0ABQ7VIN0_SOLTU</name>
<dbReference type="EMBL" id="JAIVGD010000013">
    <property type="protein sequence ID" value="KAH0763920.1"/>
    <property type="molecule type" value="Genomic_DNA"/>
</dbReference>
<proteinExistence type="predicted"/>
<evidence type="ECO:0000256" key="1">
    <source>
        <dbReference type="ARBA" id="ARBA00022741"/>
    </source>
</evidence>
<dbReference type="Pfam" id="PF00012">
    <property type="entry name" value="HSP70"/>
    <property type="match status" value="1"/>
</dbReference>
<evidence type="ECO:0000256" key="3">
    <source>
        <dbReference type="SAM" id="MobiDB-lite"/>
    </source>
</evidence>
<sequence length="175" mass="19235">MKIAFFPCLTILICILTVTSRASEISHNVSKHLVSAPERNSESYVADISDNTNKFELPTKNFAPDVEKNQRGKGSNGGGSMARQPHNSAVTLRQPSISMSTTYVISSLLFSCYSRCGCDVHKEECLRENVCFDIDANGILNVSAEDKTAHVKNKITIANDKRDAKNSLEKMSLCC</sequence>
<feature type="chain" id="PRO_5046652979" evidence="4">
    <location>
        <begin position="23"/>
        <end position="175"/>
    </location>
</feature>
<organism evidence="5 6">
    <name type="scientific">Solanum tuberosum</name>
    <name type="common">Potato</name>
    <dbReference type="NCBI Taxonomy" id="4113"/>
    <lineage>
        <taxon>Eukaryota</taxon>
        <taxon>Viridiplantae</taxon>
        <taxon>Streptophyta</taxon>
        <taxon>Embryophyta</taxon>
        <taxon>Tracheophyta</taxon>
        <taxon>Spermatophyta</taxon>
        <taxon>Magnoliopsida</taxon>
        <taxon>eudicotyledons</taxon>
        <taxon>Gunneridae</taxon>
        <taxon>Pentapetalae</taxon>
        <taxon>asterids</taxon>
        <taxon>lamiids</taxon>
        <taxon>Solanales</taxon>
        <taxon>Solanaceae</taxon>
        <taxon>Solanoideae</taxon>
        <taxon>Solaneae</taxon>
        <taxon>Solanum</taxon>
    </lineage>
</organism>
<dbReference type="Proteomes" id="UP000826656">
    <property type="component" value="Unassembled WGS sequence"/>
</dbReference>
<dbReference type="InterPro" id="IPR013126">
    <property type="entry name" value="Hsp_70_fam"/>
</dbReference>
<keyword evidence="2" id="KW-0067">ATP-binding</keyword>
<feature type="signal peptide" evidence="4">
    <location>
        <begin position="1"/>
        <end position="22"/>
    </location>
</feature>
<keyword evidence="6" id="KW-1185">Reference proteome</keyword>
<keyword evidence="1" id="KW-0547">Nucleotide-binding</keyword>
<gene>
    <name evidence="5" type="ORF">KY290_019993</name>
</gene>
<evidence type="ECO:0000313" key="5">
    <source>
        <dbReference type="EMBL" id="KAH0763920.1"/>
    </source>
</evidence>
<feature type="region of interest" description="Disordered" evidence="3">
    <location>
        <begin position="59"/>
        <end position="90"/>
    </location>
</feature>
<dbReference type="SUPFAM" id="SSF100920">
    <property type="entry name" value="Heat shock protein 70kD (HSP70), peptide-binding domain"/>
    <property type="match status" value="1"/>
</dbReference>
<reference evidence="5 6" key="1">
    <citation type="journal article" date="2021" name="bioRxiv">
        <title>Chromosome-scale and haplotype-resolved genome assembly of a tetraploid potato cultivar.</title>
        <authorList>
            <person name="Sun H."/>
            <person name="Jiao W.-B."/>
            <person name="Krause K."/>
            <person name="Campoy J.A."/>
            <person name="Goel M."/>
            <person name="Folz-Donahue K."/>
            <person name="Kukat C."/>
            <person name="Huettel B."/>
            <person name="Schneeberger K."/>
        </authorList>
    </citation>
    <scope>NUCLEOTIDE SEQUENCE [LARGE SCALE GENOMIC DNA]</scope>
    <source>
        <strain evidence="5">SolTubOtavaFocal</strain>
        <tissue evidence="5">Leaves</tissue>
    </source>
</reference>
<dbReference type="Gene3D" id="2.60.34.10">
    <property type="entry name" value="Substrate Binding Domain Of DNAk, Chain A, domain 1"/>
    <property type="match status" value="1"/>
</dbReference>
<accession>A0ABQ7VIN0</accession>
<dbReference type="InterPro" id="IPR029047">
    <property type="entry name" value="HSP70_peptide-bd_sf"/>
</dbReference>
<evidence type="ECO:0000313" key="6">
    <source>
        <dbReference type="Proteomes" id="UP000826656"/>
    </source>
</evidence>
<evidence type="ECO:0000256" key="4">
    <source>
        <dbReference type="SAM" id="SignalP"/>
    </source>
</evidence>
<evidence type="ECO:0000256" key="2">
    <source>
        <dbReference type="ARBA" id="ARBA00022840"/>
    </source>
</evidence>